<protein>
    <submittedName>
        <fullName evidence="2">Uncharacterized protein</fullName>
    </submittedName>
</protein>
<dbReference type="Proteomes" id="UP000092321">
    <property type="component" value="Unassembled WGS sequence"/>
</dbReference>
<sequence>MFPSRILLSTVSKTHAPQPVFKTWVKTVGLIAGFVAPIGFYSFYYQWHDDTTKLLM</sequence>
<keyword evidence="1" id="KW-1133">Transmembrane helix</keyword>
<evidence type="ECO:0000256" key="1">
    <source>
        <dbReference type="SAM" id="Phobius"/>
    </source>
</evidence>
<keyword evidence="3" id="KW-1185">Reference proteome</keyword>
<comment type="caution">
    <text evidence="2">The sequence shown here is derived from an EMBL/GenBank/DDBJ whole genome shotgun (WGS) entry which is preliminary data.</text>
</comment>
<reference evidence="3" key="1">
    <citation type="journal article" date="2016" name="Proc. Natl. Acad. Sci. U.S.A.">
        <title>Comparative genomics of biotechnologically important yeasts.</title>
        <authorList>
            <person name="Riley R."/>
            <person name="Haridas S."/>
            <person name="Wolfe K.H."/>
            <person name="Lopes M.R."/>
            <person name="Hittinger C.T."/>
            <person name="Goeker M."/>
            <person name="Salamov A.A."/>
            <person name="Wisecaver J.H."/>
            <person name="Long T.M."/>
            <person name="Calvey C.H."/>
            <person name="Aerts A.L."/>
            <person name="Barry K.W."/>
            <person name="Choi C."/>
            <person name="Clum A."/>
            <person name="Coughlan A.Y."/>
            <person name="Deshpande S."/>
            <person name="Douglass A.P."/>
            <person name="Hanson S.J."/>
            <person name="Klenk H.-P."/>
            <person name="LaButti K.M."/>
            <person name="Lapidus A."/>
            <person name="Lindquist E.A."/>
            <person name="Lipzen A.M."/>
            <person name="Meier-Kolthoff J.P."/>
            <person name="Ohm R.A."/>
            <person name="Otillar R.P."/>
            <person name="Pangilinan J.L."/>
            <person name="Peng Y."/>
            <person name="Rokas A."/>
            <person name="Rosa C.A."/>
            <person name="Scheuner C."/>
            <person name="Sibirny A.A."/>
            <person name="Slot J.C."/>
            <person name="Stielow J.B."/>
            <person name="Sun H."/>
            <person name="Kurtzman C.P."/>
            <person name="Blackwell M."/>
            <person name="Grigoriev I.V."/>
            <person name="Jeffries T.W."/>
        </authorList>
    </citation>
    <scope>NUCLEOTIDE SEQUENCE [LARGE SCALE GENOMIC DNA]</scope>
    <source>
        <strain evidence="3">NRRL Y-1626</strain>
    </source>
</reference>
<proteinExistence type="predicted"/>
<feature type="transmembrane region" description="Helical" evidence="1">
    <location>
        <begin position="28"/>
        <end position="47"/>
    </location>
</feature>
<evidence type="ECO:0000313" key="2">
    <source>
        <dbReference type="EMBL" id="OBA28790.1"/>
    </source>
</evidence>
<dbReference type="EMBL" id="LXPE01000002">
    <property type="protein sequence ID" value="OBA28790.1"/>
    <property type="molecule type" value="Genomic_DNA"/>
</dbReference>
<dbReference type="OrthoDB" id="10333752at2759"/>
<keyword evidence="1" id="KW-0472">Membrane</keyword>
<keyword evidence="1" id="KW-0812">Transmembrane</keyword>
<gene>
    <name evidence="2" type="ORF">HANVADRAFT_425</name>
</gene>
<dbReference type="AlphaFoldDB" id="A0A1B7TJ61"/>
<name>A0A1B7TJ61_9ASCO</name>
<organism evidence="2 3">
    <name type="scientific">Hanseniaspora valbyensis NRRL Y-1626</name>
    <dbReference type="NCBI Taxonomy" id="766949"/>
    <lineage>
        <taxon>Eukaryota</taxon>
        <taxon>Fungi</taxon>
        <taxon>Dikarya</taxon>
        <taxon>Ascomycota</taxon>
        <taxon>Saccharomycotina</taxon>
        <taxon>Saccharomycetes</taxon>
        <taxon>Saccharomycodales</taxon>
        <taxon>Saccharomycodaceae</taxon>
        <taxon>Hanseniaspora</taxon>
    </lineage>
</organism>
<accession>A0A1B7TJ61</accession>
<evidence type="ECO:0000313" key="3">
    <source>
        <dbReference type="Proteomes" id="UP000092321"/>
    </source>
</evidence>